<gene>
    <name evidence="1" type="ORF">LOD99_2204</name>
</gene>
<dbReference type="PANTHER" id="PTHR46114">
    <property type="entry name" value="APPLE DOMAIN-CONTAINING PROTEIN"/>
    <property type="match status" value="1"/>
</dbReference>
<sequence>MPGFLLGLQAGCTKHACFLCLWNGRADDQHYGKNDWPVREELFPGIHNVIHNALVKPEKVLLPPLHIKLGLVKQFIKSLNPDSDAFKHIRSMFPKVSEGKASNGIFVGPPIRRMLVFSEVETKVKVVEKRAWQAFRLVVSGFWEIESHKTMKNSLIT</sequence>
<dbReference type="EMBL" id="JAKMXF010000199">
    <property type="protein sequence ID" value="KAI6655369.1"/>
    <property type="molecule type" value="Genomic_DNA"/>
</dbReference>
<keyword evidence="2" id="KW-1185">Reference proteome</keyword>
<dbReference type="Proteomes" id="UP001165289">
    <property type="component" value="Unassembled WGS sequence"/>
</dbReference>
<comment type="caution">
    <text evidence="1">The sequence shown here is derived from an EMBL/GenBank/DDBJ whole genome shotgun (WGS) entry which is preliminary data.</text>
</comment>
<name>A0AAV7K428_9METZ</name>
<protein>
    <submittedName>
        <fullName evidence="1">Uncharacterized protein</fullName>
    </submittedName>
</protein>
<organism evidence="1 2">
    <name type="scientific">Oopsacas minuta</name>
    <dbReference type="NCBI Taxonomy" id="111878"/>
    <lineage>
        <taxon>Eukaryota</taxon>
        <taxon>Metazoa</taxon>
        <taxon>Porifera</taxon>
        <taxon>Hexactinellida</taxon>
        <taxon>Hexasterophora</taxon>
        <taxon>Lyssacinosida</taxon>
        <taxon>Leucopsacidae</taxon>
        <taxon>Oopsacas</taxon>
    </lineage>
</organism>
<evidence type="ECO:0000313" key="2">
    <source>
        <dbReference type="Proteomes" id="UP001165289"/>
    </source>
</evidence>
<dbReference type="AlphaFoldDB" id="A0AAV7K428"/>
<proteinExistence type="predicted"/>
<accession>A0AAV7K428</accession>
<reference evidence="1 2" key="1">
    <citation type="journal article" date="2023" name="BMC Biol.">
        <title>The compact genome of the sponge Oopsacas minuta (Hexactinellida) is lacking key metazoan core genes.</title>
        <authorList>
            <person name="Santini S."/>
            <person name="Schenkelaars Q."/>
            <person name="Jourda C."/>
            <person name="Duchesne M."/>
            <person name="Belahbib H."/>
            <person name="Rocher C."/>
            <person name="Selva M."/>
            <person name="Riesgo A."/>
            <person name="Vervoort M."/>
            <person name="Leys S.P."/>
            <person name="Kodjabachian L."/>
            <person name="Le Bivic A."/>
            <person name="Borchiellini C."/>
            <person name="Claverie J.M."/>
            <person name="Renard E."/>
        </authorList>
    </citation>
    <scope>NUCLEOTIDE SEQUENCE [LARGE SCALE GENOMIC DNA]</scope>
    <source>
        <strain evidence="1">SPO-2</strain>
    </source>
</reference>
<dbReference type="PANTHER" id="PTHR46114:SF1">
    <property type="entry name" value="ZAD DOMAIN-CONTAINING PROTEIN"/>
    <property type="match status" value="1"/>
</dbReference>
<evidence type="ECO:0000313" key="1">
    <source>
        <dbReference type="EMBL" id="KAI6655369.1"/>
    </source>
</evidence>